<dbReference type="PANTHER" id="PTHR23513:SF11">
    <property type="entry name" value="STAPHYLOFERRIN A TRANSPORTER"/>
    <property type="match status" value="1"/>
</dbReference>
<dbReference type="Proteomes" id="UP000199515">
    <property type="component" value="Unassembled WGS sequence"/>
</dbReference>
<evidence type="ECO:0000256" key="6">
    <source>
        <dbReference type="SAM" id="Phobius"/>
    </source>
</evidence>
<dbReference type="EMBL" id="FNON01000003">
    <property type="protein sequence ID" value="SDX64724.1"/>
    <property type="molecule type" value="Genomic_DNA"/>
</dbReference>
<feature type="transmembrane region" description="Helical" evidence="6">
    <location>
        <begin position="283"/>
        <end position="300"/>
    </location>
</feature>
<dbReference type="SUPFAM" id="SSF103473">
    <property type="entry name" value="MFS general substrate transporter"/>
    <property type="match status" value="1"/>
</dbReference>
<evidence type="ECO:0000256" key="4">
    <source>
        <dbReference type="ARBA" id="ARBA00022989"/>
    </source>
</evidence>
<evidence type="ECO:0000256" key="1">
    <source>
        <dbReference type="ARBA" id="ARBA00004651"/>
    </source>
</evidence>
<sequence>MKANAKGRLSAPLKNVEYRALWFAEALSSAGDQLAKVALAILVFSRTGSALWAAAVYALTFLPALAGGLGLSHLADRYPRRTVLAVASAIQCVLVGLMALPGMPIGALCALLVGVQLAGSPANAAQNAVTREVFTDDELYLRSQDFRGITNNTVMLLGLAGGGLLVSLVGTSWALAIDSVTFAVAGLVVWLWVEHRPAAGGRHTTWFGATKWVFAQPRLRVLLALSWLVGLAVVPEGLAAPLAHQLGEHPSAVGWLLAADPLGFVVGAFLLSHYASAQTRLRMLGVLAASSLALLAVFFVKPNLGLALALLALAGATGAYIITVTATFSTWVPNELRGSAGGLYRTGLRVVQGLGVALGGAVAQLIGSAANAIALAGLVGMIVAIPTALSWAKVRRSVVAESEG</sequence>
<comment type="subcellular location">
    <subcellularLocation>
        <location evidence="1">Cell membrane</location>
        <topology evidence="1">Multi-pass membrane protein</topology>
    </subcellularLocation>
</comment>
<keyword evidence="4 6" id="KW-1133">Transmembrane helix</keyword>
<feature type="transmembrane region" description="Helical" evidence="6">
    <location>
        <begin position="306"/>
        <end position="328"/>
    </location>
</feature>
<feature type="transmembrane region" description="Helical" evidence="6">
    <location>
        <begin position="348"/>
        <end position="366"/>
    </location>
</feature>
<feature type="transmembrane region" description="Helical" evidence="6">
    <location>
        <begin position="252"/>
        <end position="271"/>
    </location>
</feature>
<evidence type="ECO:0000313" key="7">
    <source>
        <dbReference type="EMBL" id="SDX64724.1"/>
    </source>
</evidence>
<evidence type="ECO:0000256" key="5">
    <source>
        <dbReference type="ARBA" id="ARBA00023136"/>
    </source>
</evidence>
<evidence type="ECO:0000313" key="8">
    <source>
        <dbReference type="Proteomes" id="UP000199515"/>
    </source>
</evidence>
<evidence type="ECO:0000256" key="3">
    <source>
        <dbReference type="ARBA" id="ARBA00022692"/>
    </source>
</evidence>
<keyword evidence="5 6" id="KW-0472">Membrane</keyword>
<feature type="transmembrane region" description="Helical" evidence="6">
    <location>
        <begin position="83"/>
        <end position="113"/>
    </location>
</feature>
<feature type="transmembrane region" description="Helical" evidence="6">
    <location>
        <begin position="372"/>
        <end position="392"/>
    </location>
</feature>
<feature type="transmembrane region" description="Helical" evidence="6">
    <location>
        <begin position="50"/>
        <end position="71"/>
    </location>
</feature>
<dbReference type="CDD" id="cd06173">
    <property type="entry name" value="MFS_MefA_like"/>
    <property type="match status" value="1"/>
</dbReference>
<feature type="transmembrane region" description="Helical" evidence="6">
    <location>
        <begin position="221"/>
        <end position="240"/>
    </location>
</feature>
<evidence type="ECO:0000256" key="2">
    <source>
        <dbReference type="ARBA" id="ARBA00022475"/>
    </source>
</evidence>
<accession>A0A1H3DG98</accession>
<dbReference type="RefSeq" id="WP_091289440.1">
    <property type="nucleotide sequence ID" value="NZ_FNON01000003.1"/>
</dbReference>
<keyword evidence="3 6" id="KW-0812">Transmembrane</keyword>
<dbReference type="Gene3D" id="1.20.1250.20">
    <property type="entry name" value="MFS general substrate transporter like domains"/>
    <property type="match status" value="2"/>
</dbReference>
<gene>
    <name evidence="7" type="ORF">SAMN05421504_103358</name>
</gene>
<dbReference type="InterPro" id="IPR011701">
    <property type="entry name" value="MFS"/>
</dbReference>
<organism evidence="7 8">
    <name type="scientific">Amycolatopsis xylanica</name>
    <dbReference type="NCBI Taxonomy" id="589385"/>
    <lineage>
        <taxon>Bacteria</taxon>
        <taxon>Bacillati</taxon>
        <taxon>Actinomycetota</taxon>
        <taxon>Actinomycetes</taxon>
        <taxon>Pseudonocardiales</taxon>
        <taxon>Pseudonocardiaceae</taxon>
        <taxon>Amycolatopsis</taxon>
    </lineage>
</organism>
<dbReference type="AlphaFoldDB" id="A0A1H3DG98"/>
<dbReference type="OrthoDB" id="3227279at2"/>
<dbReference type="InterPro" id="IPR036259">
    <property type="entry name" value="MFS_trans_sf"/>
</dbReference>
<proteinExistence type="predicted"/>
<keyword evidence="8" id="KW-1185">Reference proteome</keyword>
<dbReference type="PANTHER" id="PTHR23513">
    <property type="entry name" value="INTEGRAL MEMBRANE EFFLUX PROTEIN-RELATED"/>
    <property type="match status" value="1"/>
</dbReference>
<feature type="transmembrane region" description="Helical" evidence="6">
    <location>
        <begin position="173"/>
        <end position="193"/>
    </location>
</feature>
<dbReference type="STRING" id="589385.SAMN05421504_103358"/>
<keyword evidence="2" id="KW-1003">Cell membrane</keyword>
<protein>
    <submittedName>
        <fullName evidence="7">Predicted arabinose efflux permease, MFS family</fullName>
    </submittedName>
</protein>
<dbReference type="Pfam" id="PF07690">
    <property type="entry name" value="MFS_1"/>
    <property type="match status" value="2"/>
</dbReference>
<reference evidence="7 8" key="1">
    <citation type="submission" date="2016-10" db="EMBL/GenBank/DDBJ databases">
        <authorList>
            <person name="de Groot N.N."/>
        </authorList>
    </citation>
    <scope>NUCLEOTIDE SEQUENCE [LARGE SCALE GENOMIC DNA]</scope>
    <source>
        <strain evidence="7 8">CPCC 202699</strain>
    </source>
</reference>
<dbReference type="GO" id="GO:0022857">
    <property type="term" value="F:transmembrane transporter activity"/>
    <property type="evidence" value="ECO:0007669"/>
    <property type="project" value="InterPro"/>
</dbReference>
<dbReference type="GO" id="GO:0005886">
    <property type="term" value="C:plasma membrane"/>
    <property type="evidence" value="ECO:0007669"/>
    <property type="project" value="UniProtKB-SubCell"/>
</dbReference>
<name>A0A1H3DG98_9PSEU</name>